<feature type="transmembrane region" description="Helical" evidence="1">
    <location>
        <begin position="20"/>
        <end position="49"/>
    </location>
</feature>
<reference evidence="2" key="1">
    <citation type="journal article" date="2015" name="Nature">
        <title>Complex archaea that bridge the gap between prokaryotes and eukaryotes.</title>
        <authorList>
            <person name="Spang A."/>
            <person name="Saw J.H."/>
            <person name="Jorgensen S.L."/>
            <person name="Zaremba-Niedzwiedzka K."/>
            <person name="Martijn J."/>
            <person name="Lind A.E."/>
            <person name="van Eijk R."/>
            <person name="Schleper C."/>
            <person name="Guy L."/>
            <person name="Ettema T.J."/>
        </authorList>
    </citation>
    <scope>NUCLEOTIDE SEQUENCE</scope>
</reference>
<keyword evidence="1" id="KW-0472">Membrane</keyword>
<keyword evidence="1" id="KW-1133">Transmembrane helix</keyword>
<proteinExistence type="predicted"/>
<sequence length="67" mass="6586">MDAESKPSKVGEFFNDLLVAIGIAGVAAGGYLFHPGIGCILLGLAFILVGTRGSVSGGSDGTDSTGT</sequence>
<accession>A0A0F9KIE2</accession>
<protein>
    <submittedName>
        <fullName evidence="2">Uncharacterized protein</fullName>
    </submittedName>
</protein>
<gene>
    <name evidence="2" type="ORF">LCGC14_1630410</name>
</gene>
<name>A0A0F9KIE2_9ZZZZ</name>
<comment type="caution">
    <text evidence="2">The sequence shown here is derived from an EMBL/GenBank/DDBJ whole genome shotgun (WGS) entry which is preliminary data.</text>
</comment>
<evidence type="ECO:0000256" key="1">
    <source>
        <dbReference type="SAM" id="Phobius"/>
    </source>
</evidence>
<organism evidence="2">
    <name type="scientific">marine sediment metagenome</name>
    <dbReference type="NCBI Taxonomy" id="412755"/>
    <lineage>
        <taxon>unclassified sequences</taxon>
        <taxon>metagenomes</taxon>
        <taxon>ecological metagenomes</taxon>
    </lineage>
</organism>
<keyword evidence="1" id="KW-0812">Transmembrane</keyword>
<evidence type="ECO:0000313" key="2">
    <source>
        <dbReference type="EMBL" id="KKM21938.1"/>
    </source>
</evidence>
<dbReference type="AlphaFoldDB" id="A0A0F9KIE2"/>
<dbReference type="EMBL" id="LAZR01013443">
    <property type="protein sequence ID" value="KKM21938.1"/>
    <property type="molecule type" value="Genomic_DNA"/>
</dbReference>